<proteinExistence type="predicted"/>
<evidence type="ECO:0000313" key="1">
    <source>
        <dbReference type="EMBL" id="KAK7388823.1"/>
    </source>
</evidence>
<reference evidence="1 2" key="1">
    <citation type="submission" date="2024-01" db="EMBL/GenBank/DDBJ databases">
        <title>The genomes of 5 underutilized Papilionoideae crops provide insights into root nodulation and disease resistanc.</title>
        <authorList>
            <person name="Jiang F."/>
        </authorList>
    </citation>
    <scope>NUCLEOTIDE SEQUENCE [LARGE SCALE GENOMIC DNA]</scope>
    <source>
        <strain evidence="1">DUOXIRENSHENG_FW03</strain>
        <tissue evidence="1">Leaves</tissue>
    </source>
</reference>
<dbReference type="AlphaFoldDB" id="A0AAN9S3Z9"/>
<dbReference type="EMBL" id="JAYMYS010000006">
    <property type="protein sequence ID" value="KAK7388823.1"/>
    <property type="molecule type" value="Genomic_DNA"/>
</dbReference>
<gene>
    <name evidence="1" type="ORF">VNO78_23650</name>
</gene>
<evidence type="ECO:0000313" key="2">
    <source>
        <dbReference type="Proteomes" id="UP001386955"/>
    </source>
</evidence>
<organism evidence="1 2">
    <name type="scientific">Psophocarpus tetragonolobus</name>
    <name type="common">Winged bean</name>
    <name type="synonym">Dolichos tetragonolobus</name>
    <dbReference type="NCBI Taxonomy" id="3891"/>
    <lineage>
        <taxon>Eukaryota</taxon>
        <taxon>Viridiplantae</taxon>
        <taxon>Streptophyta</taxon>
        <taxon>Embryophyta</taxon>
        <taxon>Tracheophyta</taxon>
        <taxon>Spermatophyta</taxon>
        <taxon>Magnoliopsida</taxon>
        <taxon>eudicotyledons</taxon>
        <taxon>Gunneridae</taxon>
        <taxon>Pentapetalae</taxon>
        <taxon>rosids</taxon>
        <taxon>fabids</taxon>
        <taxon>Fabales</taxon>
        <taxon>Fabaceae</taxon>
        <taxon>Papilionoideae</taxon>
        <taxon>50 kb inversion clade</taxon>
        <taxon>NPAAA clade</taxon>
        <taxon>indigoferoid/millettioid clade</taxon>
        <taxon>Phaseoleae</taxon>
        <taxon>Psophocarpus</taxon>
    </lineage>
</organism>
<keyword evidence="2" id="KW-1185">Reference proteome</keyword>
<dbReference type="Proteomes" id="UP001386955">
    <property type="component" value="Unassembled WGS sequence"/>
</dbReference>
<sequence>MGNGREGKHVVGWRCALCVCRYLSRDGVTWGWVRDPHMNPSKSNTEQSKAKNVSGGMCFPFSFLISHFSFLISHFSFLNSPVVYGSFKSESRHSHDVAHSRAPLSCPFFLCRYLRLSPHASNMDPLLVGQVSPSTLAHTRINLEHKLH</sequence>
<name>A0AAN9S3Z9_PSOTE</name>
<accession>A0AAN9S3Z9</accession>
<comment type="caution">
    <text evidence="1">The sequence shown here is derived from an EMBL/GenBank/DDBJ whole genome shotgun (WGS) entry which is preliminary data.</text>
</comment>
<protein>
    <submittedName>
        <fullName evidence="1">Uncharacterized protein</fullName>
    </submittedName>
</protein>